<dbReference type="STRING" id="1126833.VN24_16780"/>
<dbReference type="InterPro" id="IPR003679">
    <property type="entry name" value="Amioglycoside_AcTrfase"/>
</dbReference>
<dbReference type="Pfam" id="PF02522">
    <property type="entry name" value="Antibiotic_NAT"/>
    <property type="match status" value="1"/>
</dbReference>
<keyword evidence="6" id="KW-1185">Reference proteome</keyword>
<dbReference type="EMBL" id="CP011058">
    <property type="protein sequence ID" value="AJY75901.1"/>
    <property type="molecule type" value="Genomic_DNA"/>
</dbReference>
<dbReference type="EC" id="2.3.1.-" evidence="4"/>
<dbReference type="GO" id="GO:0046353">
    <property type="term" value="F:aminoglycoside 3-N-acetyltransferase activity"/>
    <property type="evidence" value="ECO:0007669"/>
    <property type="project" value="UniProtKB-EC"/>
</dbReference>
<dbReference type="OrthoDB" id="7330654at2"/>
<dbReference type="InterPro" id="IPR028345">
    <property type="entry name" value="Antibiotic_NAT-like"/>
</dbReference>
<evidence type="ECO:0000256" key="3">
    <source>
        <dbReference type="ARBA" id="ARBA00023315"/>
    </source>
</evidence>
<comment type="catalytic activity">
    <reaction evidence="4">
        <text>a 2-deoxystreptamine antibiotic + acetyl-CoA = an N(3)-acetyl-2-deoxystreptamine antibiotic + CoA + H(+)</text>
        <dbReference type="Rhea" id="RHEA:12665"/>
        <dbReference type="ChEBI" id="CHEBI:15378"/>
        <dbReference type="ChEBI" id="CHEBI:57287"/>
        <dbReference type="ChEBI" id="CHEBI:57288"/>
        <dbReference type="ChEBI" id="CHEBI:57921"/>
        <dbReference type="ChEBI" id="CHEBI:77452"/>
        <dbReference type="EC" id="2.3.1.81"/>
    </reaction>
</comment>
<dbReference type="PATRIC" id="fig|1126833.4.peg.3681"/>
<evidence type="ECO:0000256" key="2">
    <source>
        <dbReference type="ARBA" id="ARBA00022679"/>
    </source>
</evidence>
<gene>
    <name evidence="5" type="ORF">VN24_16780</name>
</gene>
<dbReference type="GO" id="GO:0046677">
    <property type="term" value="P:response to antibiotic"/>
    <property type="evidence" value="ECO:0007669"/>
    <property type="project" value="UniProtKB-KW"/>
</dbReference>
<keyword evidence="4" id="KW-0046">Antibiotic resistance</keyword>
<reference evidence="5 6" key="1">
    <citation type="journal article" date="2015" name="J. Biotechnol.">
        <title>Complete genome sequence of Paenibacillus beijingensis 7188(T) (=DSM 24997(T)), a novel rhizobacterium from jujube garden soil.</title>
        <authorList>
            <person name="Kwak Y."/>
            <person name="Shin J.H."/>
        </authorList>
    </citation>
    <scope>NUCLEOTIDE SEQUENCE [LARGE SCALE GENOMIC DNA]</scope>
    <source>
        <strain evidence="5 6">DSM 24997</strain>
    </source>
</reference>
<dbReference type="KEGG" id="pbj:VN24_16780"/>
<name>A0A0D5NKW4_9BACL</name>
<keyword evidence="2 4" id="KW-0808">Transferase</keyword>
<dbReference type="Proteomes" id="UP000032633">
    <property type="component" value="Chromosome"/>
</dbReference>
<evidence type="ECO:0000313" key="6">
    <source>
        <dbReference type="Proteomes" id="UP000032633"/>
    </source>
</evidence>
<protein>
    <recommendedName>
        <fullName evidence="4">Aminoglycoside N(3)-acetyltransferase</fullName>
        <ecNumber evidence="4">2.3.1.-</ecNumber>
    </recommendedName>
</protein>
<organism evidence="5 6">
    <name type="scientific">Paenibacillus beijingensis</name>
    <dbReference type="NCBI Taxonomy" id="1126833"/>
    <lineage>
        <taxon>Bacteria</taxon>
        <taxon>Bacillati</taxon>
        <taxon>Bacillota</taxon>
        <taxon>Bacilli</taxon>
        <taxon>Bacillales</taxon>
        <taxon>Paenibacillaceae</taxon>
        <taxon>Paenibacillus</taxon>
    </lineage>
</organism>
<comment type="similarity">
    <text evidence="1 4">Belongs to the antibiotic N-acetyltransferase family.</text>
</comment>
<dbReference type="SUPFAM" id="SSF110710">
    <property type="entry name" value="TTHA0583/YokD-like"/>
    <property type="match status" value="1"/>
</dbReference>
<evidence type="ECO:0000256" key="1">
    <source>
        <dbReference type="ARBA" id="ARBA00006383"/>
    </source>
</evidence>
<proteinExistence type="inferred from homology"/>
<dbReference type="PANTHER" id="PTHR11104">
    <property type="entry name" value="AMINOGLYCOSIDE N3-ACETYLTRANSFERASE"/>
    <property type="match status" value="1"/>
</dbReference>
<evidence type="ECO:0000313" key="5">
    <source>
        <dbReference type="EMBL" id="AJY75901.1"/>
    </source>
</evidence>
<accession>A0A0D5NKW4</accession>
<dbReference type="HOGENOM" id="CLU_060091_0_0_9"/>
<dbReference type="RefSeq" id="WP_045671329.1">
    <property type="nucleotide sequence ID" value="NZ_CP011058.1"/>
</dbReference>
<dbReference type="AlphaFoldDB" id="A0A0D5NKW4"/>
<dbReference type="PANTHER" id="PTHR11104:SF0">
    <property type="entry name" value="SPBETA PROPHAGE-DERIVED AMINOGLYCOSIDE N(3')-ACETYLTRANSFERASE-LIKE PROTEIN YOKD"/>
    <property type="match status" value="1"/>
</dbReference>
<evidence type="ECO:0000256" key="4">
    <source>
        <dbReference type="RuleBase" id="RU365031"/>
    </source>
</evidence>
<sequence>MYTKESLIRNLEQLEVDRNGTLLVHSSYKSIGEVEGGPDTILDALTDYMKNGLLVMPTHTWSYIDENNPRFHVQDSPSCVGILTELFRKRPGVVRSLHPTHSVAALGKDAEAFVTGNEKCDTPCGPQSPWGKLLERKATIMLLGVDLRRNTFMHGIEEWANIPNRVADRPVLLYTILPDGTEIPVPSRRHSGGENWSDYFWKVNDIFIKKGVMYTGRFGLAEVRICDADRMTSLLNQMLRINPDLFSTIDPLDPALEYEGDRT</sequence>
<keyword evidence="3 4" id="KW-0012">Acyltransferase</keyword>
<reference evidence="6" key="2">
    <citation type="submission" date="2015-03" db="EMBL/GenBank/DDBJ databases">
        <title>Genome sequence of Paenibacillus beijingensis strain DSM 24997T.</title>
        <authorList>
            <person name="Kwak Y."/>
            <person name="Shin J.-H."/>
        </authorList>
    </citation>
    <scope>NUCLEOTIDE SEQUENCE [LARGE SCALE GENOMIC DNA]</scope>
    <source>
        <strain evidence="6">DSM 24997</strain>
    </source>
</reference>